<protein>
    <submittedName>
        <fullName evidence="2">Phage baseplate assembly protein V</fullName>
    </submittedName>
</protein>
<dbReference type="RefSeq" id="WP_378303351.1">
    <property type="nucleotide sequence ID" value="NZ_JBHUKS010000007.1"/>
</dbReference>
<feature type="domain" description="Gp5/Type VI secretion system Vgr protein OB-fold" evidence="1">
    <location>
        <begin position="12"/>
        <end position="78"/>
    </location>
</feature>
<dbReference type="EMBL" id="JBHUKS010000007">
    <property type="protein sequence ID" value="MFD2468071.1"/>
    <property type="molecule type" value="Genomic_DNA"/>
</dbReference>
<dbReference type="Pfam" id="PF04717">
    <property type="entry name" value="Phage_base_V"/>
    <property type="match status" value="1"/>
</dbReference>
<keyword evidence="3" id="KW-1185">Reference proteome</keyword>
<dbReference type="InterPro" id="IPR006531">
    <property type="entry name" value="Gp5/Vgr_OB"/>
</dbReference>
<gene>
    <name evidence="2" type="ORF">ACFSVL_11785</name>
</gene>
<dbReference type="SUPFAM" id="SSF69255">
    <property type="entry name" value="gp5 N-terminal domain-like"/>
    <property type="match status" value="1"/>
</dbReference>
<accession>A0ABW5H4F0</accession>
<dbReference type="Proteomes" id="UP001597483">
    <property type="component" value="Unassembled WGS sequence"/>
</dbReference>
<sequence>MTTAESRFDGTYQGEVVSNVDPLGLDRLLVRVGDVLGDNAVWARASTAAPGMNVVPLIGSGVWVEFQGGDLGRAVWTGFRRDVREEGPPIASSILPGVPQVVIGTPLTTVGLPPQNYLLITQQPGPTGGIQLQIQGPTGPYVKLNETGIELSCGPGLASIRLAGTSVIINNGTFVVPK</sequence>
<evidence type="ECO:0000313" key="3">
    <source>
        <dbReference type="Proteomes" id="UP001597483"/>
    </source>
</evidence>
<comment type="caution">
    <text evidence="2">The sequence shown here is derived from an EMBL/GenBank/DDBJ whole genome shotgun (WGS) entry which is preliminary data.</text>
</comment>
<name>A0ABW5H4F0_9PSEU</name>
<evidence type="ECO:0000313" key="2">
    <source>
        <dbReference type="EMBL" id="MFD2468071.1"/>
    </source>
</evidence>
<organism evidence="2 3">
    <name type="scientific">Amycolatopsis silviterrae</name>
    <dbReference type="NCBI Taxonomy" id="1656914"/>
    <lineage>
        <taxon>Bacteria</taxon>
        <taxon>Bacillati</taxon>
        <taxon>Actinomycetota</taxon>
        <taxon>Actinomycetes</taxon>
        <taxon>Pseudonocardiales</taxon>
        <taxon>Pseudonocardiaceae</taxon>
        <taxon>Amycolatopsis</taxon>
    </lineage>
</organism>
<reference evidence="3" key="1">
    <citation type="journal article" date="2019" name="Int. J. Syst. Evol. Microbiol.">
        <title>The Global Catalogue of Microorganisms (GCM) 10K type strain sequencing project: providing services to taxonomists for standard genome sequencing and annotation.</title>
        <authorList>
            <consortium name="The Broad Institute Genomics Platform"/>
            <consortium name="The Broad Institute Genome Sequencing Center for Infectious Disease"/>
            <person name="Wu L."/>
            <person name="Ma J."/>
        </authorList>
    </citation>
    <scope>NUCLEOTIDE SEQUENCE [LARGE SCALE GENOMIC DNA]</scope>
    <source>
        <strain evidence="3">CGMCC 4.7641</strain>
    </source>
</reference>
<evidence type="ECO:0000259" key="1">
    <source>
        <dbReference type="Pfam" id="PF04717"/>
    </source>
</evidence>
<proteinExistence type="predicted"/>